<dbReference type="PANTHER" id="PTHR43162">
    <property type="match status" value="1"/>
</dbReference>
<dbReference type="AlphaFoldDB" id="A0A9W9X2D3"/>
<dbReference type="SUPFAM" id="SSF51735">
    <property type="entry name" value="NAD(P)-binding Rossmann-fold domains"/>
    <property type="match status" value="1"/>
</dbReference>
<keyword evidence="3" id="KW-1185">Reference proteome</keyword>
<reference evidence="2" key="1">
    <citation type="submission" date="2022-12" db="EMBL/GenBank/DDBJ databases">
        <authorList>
            <person name="Petersen C."/>
        </authorList>
    </citation>
    <scope>NUCLEOTIDE SEQUENCE</scope>
    <source>
        <strain evidence="2">IBT 30728</strain>
    </source>
</reference>
<name>A0A9W9X2D3_9EURO</name>
<dbReference type="GeneID" id="81626852"/>
<protein>
    <recommendedName>
        <fullName evidence="1">NmrA-like domain-containing protein</fullName>
    </recommendedName>
</protein>
<gene>
    <name evidence="2" type="ORF">N7539_007002</name>
</gene>
<dbReference type="RefSeq" id="XP_056788538.1">
    <property type="nucleotide sequence ID" value="XM_056936603.1"/>
</dbReference>
<dbReference type="Proteomes" id="UP001148312">
    <property type="component" value="Unassembled WGS sequence"/>
</dbReference>
<dbReference type="InterPro" id="IPR008030">
    <property type="entry name" value="NmrA-like"/>
</dbReference>
<feature type="domain" description="NmrA-like" evidence="1">
    <location>
        <begin position="2"/>
        <end position="296"/>
    </location>
</feature>
<dbReference type="Pfam" id="PF05368">
    <property type="entry name" value="NmrA"/>
    <property type="match status" value="1"/>
</dbReference>
<dbReference type="Gene3D" id="3.40.50.720">
    <property type="entry name" value="NAD(P)-binding Rossmann-like Domain"/>
    <property type="match status" value="1"/>
</dbReference>
<dbReference type="InterPro" id="IPR036291">
    <property type="entry name" value="NAD(P)-bd_dom_sf"/>
</dbReference>
<dbReference type="EMBL" id="JAPWDQ010000009">
    <property type="protein sequence ID" value="KAJ5481108.1"/>
    <property type="molecule type" value="Genomic_DNA"/>
</dbReference>
<evidence type="ECO:0000313" key="2">
    <source>
        <dbReference type="EMBL" id="KAJ5481108.1"/>
    </source>
</evidence>
<dbReference type="PANTHER" id="PTHR43162:SF1">
    <property type="entry name" value="PRESTALK A DIFFERENTIATION PROTEIN A"/>
    <property type="match status" value="1"/>
</dbReference>
<reference evidence="2" key="2">
    <citation type="journal article" date="2023" name="IMA Fungus">
        <title>Comparative genomic study of the Penicillium genus elucidates a diverse pangenome and 15 lateral gene transfer events.</title>
        <authorList>
            <person name="Petersen C."/>
            <person name="Sorensen T."/>
            <person name="Nielsen M.R."/>
            <person name="Sondergaard T.E."/>
            <person name="Sorensen J.L."/>
            <person name="Fitzpatrick D.A."/>
            <person name="Frisvad J.C."/>
            <person name="Nielsen K.L."/>
        </authorList>
    </citation>
    <scope>NUCLEOTIDE SEQUENCE</scope>
    <source>
        <strain evidence="2">IBT 30728</strain>
    </source>
</reference>
<evidence type="ECO:0000259" key="1">
    <source>
        <dbReference type="Pfam" id="PF05368"/>
    </source>
</evidence>
<sequence>MSSVIVFGPTGGVGSAVALTAQKHGAKVYLAMRDTKKPIPGLSPTDEEKGAFERLQADLTDAQSVSAAIETSGAKRAFIYLAHGSPDHMKATLQAMRSAGVEFVVLLSSYTVWEKLQDVPASELIPYTHAQVEMNLDEVFGTENYVALRPGGFATNLLRFKNGVAAGEVKMFDGHLKFDCITPGDIGRVGGTILVHGLRNGQTKVYLYGPQVITQREAIGIIGKVLGKEIKITTIGEEEAKEQYLENGLPKPIVEYFIRVVKEREEGGMQKRVHYDAGVDNVRLYTGSPATSFEQWVRENEELFKA</sequence>
<proteinExistence type="predicted"/>
<accession>A0A9W9X2D3</accession>
<dbReference type="InterPro" id="IPR051604">
    <property type="entry name" value="Ergot_Alk_Oxidoreductase"/>
</dbReference>
<evidence type="ECO:0000313" key="3">
    <source>
        <dbReference type="Proteomes" id="UP001148312"/>
    </source>
</evidence>
<organism evidence="2 3">
    <name type="scientific">Penicillium diatomitis</name>
    <dbReference type="NCBI Taxonomy" id="2819901"/>
    <lineage>
        <taxon>Eukaryota</taxon>
        <taxon>Fungi</taxon>
        <taxon>Dikarya</taxon>
        <taxon>Ascomycota</taxon>
        <taxon>Pezizomycotina</taxon>
        <taxon>Eurotiomycetes</taxon>
        <taxon>Eurotiomycetidae</taxon>
        <taxon>Eurotiales</taxon>
        <taxon>Aspergillaceae</taxon>
        <taxon>Penicillium</taxon>
    </lineage>
</organism>
<comment type="caution">
    <text evidence="2">The sequence shown here is derived from an EMBL/GenBank/DDBJ whole genome shotgun (WGS) entry which is preliminary data.</text>
</comment>